<sequence>MPYETYVAVSSEEELVKHGETLEDRVAKWRVRLGIIIPKVTFMFIYLNLTIFAASGVMRTKDHEPTKRTDGFLRESAWLLPPLFVACLVGFFFDGDVKKHICAKRLLIIPFNVLLILIMILLTMCDIKQPDELPFCFTDPMTNKTSVNLSNFQEHHGSFFDCAADLLTAHLRCDVLPYRVSVIISQNPKHFVDYVAKYFEVFLTALFFMAQLMMQSFLNKMRRAEPNVKETGFICLIIFPIVSFIIFTFMFSRKLEDLKYCV</sequence>
<dbReference type="Proteomes" id="UP000887566">
    <property type="component" value="Unplaced"/>
</dbReference>
<proteinExistence type="predicted"/>
<feature type="transmembrane region" description="Helical" evidence="1">
    <location>
        <begin position="77"/>
        <end position="94"/>
    </location>
</feature>
<feature type="transmembrane region" description="Helical" evidence="1">
    <location>
        <begin position="106"/>
        <end position="124"/>
    </location>
</feature>
<evidence type="ECO:0000256" key="1">
    <source>
        <dbReference type="SAM" id="Phobius"/>
    </source>
</evidence>
<feature type="transmembrane region" description="Helical" evidence="1">
    <location>
        <begin position="198"/>
        <end position="219"/>
    </location>
</feature>
<keyword evidence="1" id="KW-0472">Membrane</keyword>
<protein>
    <submittedName>
        <fullName evidence="3">Uncharacterized protein</fullName>
    </submittedName>
</protein>
<feature type="transmembrane region" description="Helical" evidence="1">
    <location>
        <begin position="231"/>
        <end position="252"/>
    </location>
</feature>
<feature type="transmembrane region" description="Helical" evidence="1">
    <location>
        <begin position="35"/>
        <end position="57"/>
    </location>
</feature>
<dbReference type="WBParaSite" id="PSAMB.scaffold2184size24767.g16768.t1">
    <property type="protein sequence ID" value="PSAMB.scaffold2184size24767.g16768.t1"/>
    <property type="gene ID" value="PSAMB.scaffold2184size24767.g16768"/>
</dbReference>
<reference evidence="3" key="1">
    <citation type="submission" date="2022-11" db="UniProtKB">
        <authorList>
            <consortium name="WormBaseParasite"/>
        </authorList>
    </citation>
    <scope>IDENTIFICATION</scope>
</reference>
<evidence type="ECO:0000313" key="3">
    <source>
        <dbReference type="WBParaSite" id="PSAMB.scaffold2184size24767.g16768.t1"/>
    </source>
</evidence>
<dbReference type="AlphaFoldDB" id="A0A914VN55"/>
<accession>A0A914VN55</accession>
<keyword evidence="2" id="KW-1185">Reference proteome</keyword>
<evidence type="ECO:0000313" key="2">
    <source>
        <dbReference type="Proteomes" id="UP000887566"/>
    </source>
</evidence>
<organism evidence="2 3">
    <name type="scientific">Plectus sambesii</name>
    <dbReference type="NCBI Taxonomy" id="2011161"/>
    <lineage>
        <taxon>Eukaryota</taxon>
        <taxon>Metazoa</taxon>
        <taxon>Ecdysozoa</taxon>
        <taxon>Nematoda</taxon>
        <taxon>Chromadorea</taxon>
        <taxon>Plectida</taxon>
        <taxon>Plectina</taxon>
        <taxon>Plectoidea</taxon>
        <taxon>Plectidae</taxon>
        <taxon>Plectus</taxon>
    </lineage>
</organism>
<keyword evidence="1" id="KW-0812">Transmembrane</keyword>
<name>A0A914VN55_9BILA</name>
<keyword evidence="1" id="KW-1133">Transmembrane helix</keyword>